<dbReference type="EMBL" id="PDUG01000005">
    <property type="protein sequence ID" value="PIC27827.1"/>
    <property type="molecule type" value="Genomic_DNA"/>
</dbReference>
<feature type="transmembrane region" description="Helical" evidence="5">
    <location>
        <begin position="92"/>
        <end position="110"/>
    </location>
</feature>
<evidence type="ECO:0000313" key="8">
    <source>
        <dbReference type="Proteomes" id="UP000230233"/>
    </source>
</evidence>
<dbReference type="PANTHER" id="PTHR23017:SF42">
    <property type="entry name" value="G-PROTEIN COUPLED RECEPTORS FAMILY 1 PROFILE DOMAIN-CONTAINING PROTEIN"/>
    <property type="match status" value="1"/>
</dbReference>
<comment type="caution">
    <text evidence="7">The sequence shown here is derived from an EMBL/GenBank/DDBJ whole genome shotgun (WGS) entry which is preliminary data.</text>
</comment>
<accession>A0A2G5TKN7</accession>
<dbReference type="Proteomes" id="UP000230233">
    <property type="component" value="Chromosome V"/>
</dbReference>
<keyword evidence="8" id="KW-1185">Reference proteome</keyword>
<comment type="subcellular location">
    <subcellularLocation>
        <location evidence="1">Membrane</location>
    </subcellularLocation>
</comment>
<evidence type="ECO:0000313" key="7">
    <source>
        <dbReference type="EMBL" id="PIC27827.1"/>
    </source>
</evidence>
<keyword evidence="4 5" id="KW-0472">Membrane</keyword>
<feature type="transmembrane region" description="Helical" evidence="5">
    <location>
        <begin position="6"/>
        <end position="29"/>
    </location>
</feature>
<dbReference type="InterPro" id="IPR017452">
    <property type="entry name" value="GPCR_Rhodpsn_7TM"/>
</dbReference>
<sequence length="337" mass="38991">MQRKMIVALITFLVTVFGTVSNALVFIAARRMSSMNSSFGIITKNQAICNFLMSLIFLVYIFPLQISAMKLMVTYSHFVGMFAMTVYEISNLSHFLIAVNRFCAVFLPYYYEKLFTVFSTKILRNVIWVASAIWCMVLYELIGCKFSYDVASWSLAFLATDMCTQLTWYSDFTFNTSFVVLTLITNLLTAFKAGKNSRMLMNAAGIKMSKRQKQRELNFVKQSFLQGLSVFSGQVTYYLIAPLLSNPVLIFIIGSLWAFMHSIEGTSLRNWSPKNYLLQISCFVPGLKNGGPYRSCRDYLFRYCIWNRIKYVCIYRRSKNELDEQFIRNNYKEPDNC</sequence>
<evidence type="ECO:0000259" key="6">
    <source>
        <dbReference type="PROSITE" id="PS50262"/>
    </source>
</evidence>
<dbReference type="PANTHER" id="PTHR23017">
    <property type="entry name" value="SERPENTINE RECEPTOR, CLASS X"/>
    <property type="match status" value="1"/>
</dbReference>
<dbReference type="CDD" id="cd00637">
    <property type="entry name" value="7tm_classA_rhodopsin-like"/>
    <property type="match status" value="1"/>
</dbReference>
<dbReference type="OrthoDB" id="5825164at2759"/>
<feature type="transmembrane region" description="Helical" evidence="5">
    <location>
        <begin position="50"/>
        <end position="72"/>
    </location>
</feature>
<reference evidence="8" key="1">
    <citation type="submission" date="2017-10" db="EMBL/GenBank/DDBJ databases">
        <title>Rapid genome shrinkage in a self-fertile nematode reveals novel sperm competition proteins.</title>
        <authorList>
            <person name="Yin D."/>
            <person name="Schwarz E.M."/>
            <person name="Thomas C.G."/>
            <person name="Felde R.L."/>
            <person name="Korf I.F."/>
            <person name="Cutter A.D."/>
            <person name="Schartner C.M."/>
            <person name="Ralston E.J."/>
            <person name="Meyer B.J."/>
            <person name="Haag E.S."/>
        </authorList>
    </citation>
    <scope>NUCLEOTIDE SEQUENCE [LARGE SCALE GENOMIC DNA]</scope>
    <source>
        <strain evidence="8">JU1422</strain>
    </source>
</reference>
<keyword evidence="3 5" id="KW-1133">Transmembrane helix</keyword>
<evidence type="ECO:0000256" key="1">
    <source>
        <dbReference type="ARBA" id="ARBA00004370"/>
    </source>
</evidence>
<dbReference type="InterPro" id="IPR019430">
    <property type="entry name" value="7TM_GPCR_serpentine_rcpt_Srx"/>
</dbReference>
<feature type="transmembrane region" description="Helical" evidence="5">
    <location>
        <begin position="172"/>
        <end position="191"/>
    </location>
</feature>
<dbReference type="PROSITE" id="PS50262">
    <property type="entry name" value="G_PROTEIN_RECEP_F1_2"/>
    <property type="match status" value="1"/>
</dbReference>
<evidence type="ECO:0000256" key="2">
    <source>
        <dbReference type="ARBA" id="ARBA00022692"/>
    </source>
</evidence>
<dbReference type="GO" id="GO:0016020">
    <property type="term" value="C:membrane"/>
    <property type="evidence" value="ECO:0007669"/>
    <property type="project" value="UniProtKB-SubCell"/>
</dbReference>
<keyword evidence="2 5" id="KW-0812">Transmembrane</keyword>
<evidence type="ECO:0000256" key="4">
    <source>
        <dbReference type="ARBA" id="ARBA00023136"/>
    </source>
</evidence>
<protein>
    <recommendedName>
        <fullName evidence="6">G-protein coupled receptors family 1 profile domain-containing protein</fullName>
    </recommendedName>
</protein>
<feature type="transmembrane region" description="Helical" evidence="5">
    <location>
        <begin position="235"/>
        <end position="260"/>
    </location>
</feature>
<dbReference type="Gene3D" id="1.20.1070.10">
    <property type="entry name" value="Rhodopsin 7-helix transmembrane proteins"/>
    <property type="match status" value="1"/>
</dbReference>
<proteinExistence type="predicted"/>
<dbReference type="AlphaFoldDB" id="A0A2G5TKN7"/>
<evidence type="ECO:0000256" key="3">
    <source>
        <dbReference type="ARBA" id="ARBA00022989"/>
    </source>
</evidence>
<dbReference type="SUPFAM" id="SSF81321">
    <property type="entry name" value="Family A G protein-coupled receptor-like"/>
    <property type="match status" value="1"/>
</dbReference>
<name>A0A2G5TKN7_9PELO</name>
<feature type="domain" description="G-protein coupled receptors family 1 profile" evidence="6">
    <location>
        <begin position="21"/>
        <end position="133"/>
    </location>
</feature>
<feature type="transmembrane region" description="Helical" evidence="5">
    <location>
        <begin position="122"/>
        <end position="142"/>
    </location>
</feature>
<evidence type="ECO:0000256" key="5">
    <source>
        <dbReference type="SAM" id="Phobius"/>
    </source>
</evidence>
<gene>
    <name evidence="7" type="primary">Cnig_chr_V.g19958</name>
    <name evidence="7" type="ORF">B9Z55_019958</name>
</gene>
<organism evidence="7 8">
    <name type="scientific">Caenorhabditis nigoni</name>
    <dbReference type="NCBI Taxonomy" id="1611254"/>
    <lineage>
        <taxon>Eukaryota</taxon>
        <taxon>Metazoa</taxon>
        <taxon>Ecdysozoa</taxon>
        <taxon>Nematoda</taxon>
        <taxon>Chromadorea</taxon>
        <taxon>Rhabditida</taxon>
        <taxon>Rhabditina</taxon>
        <taxon>Rhabditomorpha</taxon>
        <taxon>Rhabditoidea</taxon>
        <taxon>Rhabditidae</taxon>
        <taxon>Peloderinae</taxon>
        <taxon>Caenorhabditis</taxon>
    </lineage>
</organism>
<dbReference type="Pfam" id="PF10328">
    <property type="entry name" value="7TM_GPCR_Srx"/>
    <property type="match status" value="1"/>
</dbReference>